<proteinExistence type="predicted"/>
<sequence length="162" mass="18643">MLSFFIVGCVFLQFINVSDAAGMKCVIMLENSEQRGKITEACTKSNKIDEAKLKDFNINTAFEEFDLDDNCFTQCVYKGFNVVFFILKLTDDGQVNKKETDNLFKGNMTDVMFKKVTSIWTSCIDDVEKMAKDKTNKCKVLALHDFCFNKRMLDDKVHEMEC</sequence>
<feature type="signal peptide" evidence="1">
    <location>
        <begin position="1"/>
        <end position="20"/>
    </location>
</feature>
<dbReference type="Gene3D" id="1.10.238.20">
    <property type="entry name" value="Pheromone/general odorant binding protein domain"/>
    <property type="match status" value="1"/>
</dbReference>
<keyword evidence="3" id="KW-1185">Reference proteome</keyword>
<reference evidence="2 3" key="1">
    <citation type="journal article" date="2016" name="Genome Biol. Evol.">
        <title>Gene Family Evolution Reflects Adaptation to Soil Environmental Stressors in the Genome of the Collembolan Orchesella cincta.</title>
        <authorList>
            <person name="Faddeeva-Vakhrusheva A."/>
            <person name="Derks M.F."/>
            <person name="Anvar S.Y."/>
            <person name="Agamennone V."/>
            <person name="Suring W."/>
            <person name="Smit S."/>
            <person name="van Straalen N.M."/>
            <person name="Roelofs D."/>
        </authorList>
    </citation>
    <scope>NUCLEOTIDE SEQUENCE [LARGE SCALE GENOMIC DNA]</scope>
    <source>
        <tissue evidence="2">Mixed pool</tissue>
    </source>
</reference>
<organism evidence="2 3">
    <name type="scientific">Orchesella cincta</name>
    <name type="common">Springtail</name>
    <name type="synonym">Podura cincta</name>
    <dbReference type="NCBI Taxonomy" id="48709"/>
    <lineage>
        <taxon>Eukaryota</taxon>
        <taxon>Metazoa</taxon>
        <taxon>Ecdysozoa</taxon>
        <taxon>Arthropoda</taxon>
        <taxon>Hexapoda</taxon>
        <taxon>Collembola</taxon>
        <taxon>Entomobryomorpha</taxon>
        <taxon>Entomobryoidea</taxon>
        <taxon>Orchesellidae</taxon>
        <taxon>Orchesellinae</taxon>
        <taxon>Orchesella</taxon>
    </lineage>
</organism>
<dbReference type="AlphaFoldDB" id="A0A1D2MSF9"/>
<feature type="chain" id="PRO_5008904478" evidence="1">
    <location>
        <begin position="21"/>
        <end position="162"/>
    </location>
</feature>
<evidence type="ECO:0000313" key="3">
    <source>
        <dbReference type="Proteomes" id="UP000094527"/>
    </source>
</evidence>
<dbReference type="InterPro" id="IPR036728">
    <property type="entry name" value="PBP_GOBP_sf"/>
</dbReference>
<dbReference type="GO" id="GO:0005549">
    <property type="term" value="F:odorant binding"/>
    <property type="evidence" value="ECO:0007669"/>
    <property type="project" value="InterPro"/>
</dbReference>
<dbReference type="EMBL" id="LJIJ01000615">
    <property type="protein sequence ID" value="ODM95828.1"/>
    <property type="molecule type" value="Genomic_DNA"/>
</dbReference>
<dbReference type="SUPFAM" id="SSF47565">
    <property type="entry name" value="Insect pheromone/odorant-binding proteins"/>
    <property type="match status" value="1"/>
</dbReference>
<keyword evidence="1" id="KW-0732">Signal</keyword>
<name>A0A1D2MSF9_ORCCI</name>
<gene>
    <name evidence="2" type="ORF">Ocin01_10853</name>
</gene>
<comment type="caution">
    <text evidence="2">The sequence shown here is derived from an EMBL/GenBank/DDBJ whole genome shotgun (WGS) entry which is preliminary data.</text>
</comment>
<accession>A0A1D2MSF9</accession>
<evidence type="ECO:0000256" key="1">
    <source>
        <dbReference type="SAM" id="SignalP"/>
    </source>
</evidence>
<dbReference type="Proteomes" id="UP000094527">
    <property type="component" value="Unassembled WGS sequence"/>
</dbReference>
<evidence type="ECO:0000313" key="2">
    <source>
        <dbReference type="EMBL" id="ODM95828.1"/>
    </source>
</evidence>
<protein>
    <submittedName>
        <fullName evidence="2">Uncharacterized protein</fullName>
    </submittedName>
</protein>